<evidence type="ECO:0000313" key="4">
    <source>
        <dbReference type="Proteomes" id="UP001244207"/>
    </source>
</evidence>
<feature type="transmembrane region" description="Helical" evidence="2">
    <location>
        <begin position="119"/>
        <end position="137"/>
    </location>
</feature>
<name>A0AAD8UE83_GLOAC</name>
<feature type="transmembrane region" description="Helical" evidence="2">
    <location>
        <begin position="94"/>
        <end position="112"/>
    </location>
</feature>
<comment type="caution">
    <text evidence="3">The sequence shown here is derived from an EMBL/GenBank/DDBJ whole genome shotgun (WGS) entry which is preliminary data.</text>
</comment>
<keyword evidence="2" id="KW-1133">Transmembrane helix</keyword>
<dbReference type="RefSeq" id="XP_060359931.1">
    <property type="nucleotide sequence ID" value="XM_060513054.1"/>
</dbReference>
<dbReference type="Proteomes" id="UP001244207">
    <property type="component" value="Unassembled WGS sequence"/>
</dbReference>
<evidence type="ECO:0000256" key="1">
    <source>
        <dbReference type="SAM" id="MobiDB-lite"/>
    </source>
</evidence>
<accession>A0AAD8UE83</accession>
<dbReference type="GeneID" id="85396952"/>
<keyword evidence="4" id="KW-1185">Reference proteome</keyword>
<dbReference type="EMBL" id="JAHMHS010000131">
    <property type="protein sequence ID" value="KAK1714115.1"/>
    <property type="molecule type" value="Genomic_DNA"/>
</dbReference>
<keyword evidence="2" id="KW-0812">Transmembrane</keyword>
<reference evidence="3" key="1">
    <citation type="submission" date="2021-12" db="EMBL/GenBank/DDBJ databases">
        <title>Comparative genomics, transcriptomics and evolutionary studies reveal genomic signatures of adaptation to plant cell wall in hemibiotrophic fungi.</title>
        <authorList>
            <consortium name="DOE Joint Genome Institute"/>
            <person name="Baroncelli R."/>
            <person name="Diaz J.F."/>
            <person name="Benocci T."/>
            <person name="Peng M."/>
            <person name="Battaglia E."/>
            <person name="Haridas S."/>
            <person name="Andreopoulos W."/>
            <person name="Labutti K."/>
            <person name="Pangilinan J."/>
            <person name="Floch G.L."/>
            <person name="Makela M.R."/>
            <person name="Henrissat B."/>
            <person name="Grigoriev I.V."/>
            <person name="Crouch J.A."/>
            <person name="De Vries R.P."/>
            <person name="Sukno S.A."/>
            <person name="Thon M.R."/>
        </authorList>
    </citation>
    <scope>NUCLEOTIDE SEQUENCE</scope>
    <source>
        <strain evidence="3">CBS 112980</strain>
    </source>
</reference>
<dbReference type="AlphaFoldDB" id="A0AAD8UE83"/>
<sequence length="204" mass="22379">MSVSSAVCCLLSAVCRVQRQKAMAGAKLHLAEPSPHSPASSQEARKRRAATQQAAPPGLARAPTANLLDWIRGGGFRETRLADGQGRGLAVNELGASISILSIFFFYSFFFLSLRTCAYVSILLFVHIHTCVLAYPYEYLLPFILPCIFSVESHTHRYVVSLPFSLPVHTPIHCYSLTTCLIAMSTTTPSRIQTHRVPTPLCTV</sequence>
<protein>
    <submittedName>
        <fullName evidence="3">Uncharacterized protein</fullName>
    </submittedName>
</protein>
<evidence type="ECO:0000256" key="2">
    <source>
        <dbReference type="SAM" id="Phobius"/>
    </source>
</evidence>
<gene>
    <name evidence="3" type="ORF">BDZ83DRAFT_74003</name>
</gene>
<evidence type="ECO:0000313" key="3">
    <source>
        <dbReference type="EMBL" id="KAK1714115.1"/>
    </source>
</evidence>
<organism evidence="3 4">
    <name type="scientific">Glomerella acutata</name>
    <name type="common">Colletotrichum acutatum</name>
    <dbReference type="NCBI Taxonomy" id="27357"/>
    <lineage>
        <taxon>Eukaryota</taxon>
        <taxon>Fungi</taxon>
        <taxon>Dikarya</taxon>
        <taxon>Ascomycota</taxon>
        <taxon>Pezizomycotina</taxon>
        <taxon>Sordariomycetes</taxon>
        <taxon>Hypocreomycetidae</taxon>
        <taxon>Glomerellales</taxon>
        <taxon>Glomerellaceae</taxon>
        <taxon>Colletotrichum</taxon>
        <taxon>Colletotrichum acutatum species complex</taxon>
    </lineage>
</organism>
<proteinExistence type="predicted"/>
<feature type="region of interest" description="Disordered" evidence="1">
    <location>
        <begin position="28"/>
        <end position="58"/>
    </location>
</feature>
<keyword evidence="2" id="KW-0472">Membrane</keyword>